<evidence type="ECO:0000313" key="3">
    <source>
        <dbReference type="EMBL" id="KAK2941500.1"/>
    </source>
</evidence>
<dbReference type="Gene3D" id="1.10.510.10">
    <property type="entry name" value="Transferase(Phosphotransferase) domain 1"/>
    <property type="match status" value="1"/>
</dbReference>
<sequence length="631" mass="69046">MASIPTGVKRLRTLGDDLESLDTNRKGAMIGRGSLGTVMRLHNDQTKEEVVMKHVKQSGTNSSSSLESTLQRLVSLRSDTLLPYLSYDRHDDGFDVFMLFWDKKTLGKHVERQEKNGVKLTEGQIYGFLSQIVSGLLVLHEHGNYGLAEFIPRSKLVQRCVPFRPDHRFLILVSCATPPDSSQRPSLDSLPLLSRINTATKGALDRSLTRHLSHSPLSTPQATDRAPKIEEITHPSQILVDSEKNVDDTEERGLDQNEVLRFAAALVPTSPELMLRKSPPTSSSEPTLESFTPNTKASRRSQRWGGEGEAEERGQSGRKEEGSVWDEPDSFPAAQPPSPSISASSARLASFHALPRPSDMFGRQGRVVSGMGGGRGRGESGEGGRREKEGWMDSPGLSDAMRMEVMEMIAASVGGQGRRGREEEGEKEGWRRKERDKRKEERGRGNEPTVGEKEHTAIARSEEMEYTQNEDVNFAAVSSLLSSLSSLSLSMHTTRAAMAAELSGFSAFVRGWETEGRNLGNEANNTQLEALMSVLQEEIRKTEELADVVAYAEYSKCVTLHSPFSPSNPLASPVEFGGAEPLFGRVAVIPGIVALLTHTSQSDEDEHKPATGMGACDGRDADGLLTVPELG</sequence>
<gene>
    <name evidence="3" type="ORF">BLNAU_23573</name>
</gene>
<feature type="region of interest" description="Disordered" evidence="1">
    <location>
        <begin position="600"/>
        <end position="621"/>
    </location>
</feature>
<dbReference type="Pfam" id="PF00069">
    <property type="entry name" value="Pkinase"/>
    <property type="match status" value="1"/>
</dbReference>
<feature type="domain" description="Protein kinase" evidence="2">
    <location>
        <begin position="24"/>
        <end position="233"/>
    </location>
</feature>
<feature type="region of interest" description="Disordered" evidence="1">
    <location>
        <begin position="411"/>
        <end position="454"/>
    </location>
</feature>
<evidence type="ECO:0000259" key="2">
    <source>
        <dbReference type="SMART" id="SM00220"/>
    </source>
</evidence>
<dbReference type="InterPro" id="IPR011009">
    <property type="entry name" value="Kinase-like_dom_sf"/>
</dbReference>
<proteinExistence type="predicted"/>
<evidence type="ECO:0000256" key="1">
    <source>
        <dbReference type="SAM" id="MobiDB-lite"/>
    </source>
</evidence>
<evidence type="ECO:0000313" key="4">
    <source>
        <dbReference type="Proteomes" id="UP001281761"/>
    </source>
</evidence>
<feature type="region of interest" description="Disordered" evidence="1">
    <location>
        <begin position="271"/>
        <end position="396"/>
    </location>
</feature>
<feature type="compositionally biased region" description="Low complexity" evidence="1">
    <location>
        <begin position="278"/>
        <end position="293"/>
    </location>
</feature>
<reference evidence="3 4" key="1">
    <citation type="journal article" date="2022" name="bioRxiv">
        <title>Genomics of Preaxostyla Flagellates Illuminates Evolutionary Transitions and the Path Towards Mitochondrial Loss.</title>
        <authorList>
            <person name="Novak L.V.F."/>
            <person name="Treitli S.C."/>
            <person name="Pyrih J."/>
            <person name="Halakuc P."/>
            <person name="Pipaliya S.V."/>
            <person name="Vacek V."/>
            <person name="Brzon O."/>
            <person name="Soukal P."/>
            <person name="Eme L."/>
            <person name="Dacks J.B."/>
            <person name="Karnkowska A."/>
            <person name="Elias M."/>
            <person name="Hampl V."/>
        </authorList>
    </citation>
    <scope>NUCLEOTIDE SEQUENCE [LARGE SCALE GENOMIC DNA]</scope>
    <source>
        <strain evidence="3">NAU3</strain>
        <tissue evidence="3">Gut</tissue>
    </source>
</reference>
<protein>
    <recommendedName>
        <fullName evidence="2">Protein kinase domain-containing protein</fullName>
    </recommendedName>
</protein>
<name>A0ABQ9WTZ1_9EUKA</name>
<dbReference type="Proteomes" id="UP001281761">
    <property type="component" value="Unassembled WGS sequence"/>
</dbReference>
<dbReference type="EMBL" id="JARBJD010000495">
    <property type="protein sequence ID" value="KAK2941500.1"/>
    <property type="molecule type" value="Genomic_DNA"/>
</dbReference>
<organism evidence="3 4">
    <name type="scientific">Blattamonas nauphoetae</name>
    <dbReference type="NCBI Taxonomy" id="2049346"/>
    <lineage>
        <taxon>Eukaryota</taxon>
        <taxon>Metamonada</taxon>
        <taxon>Preaxostyla</taxon>
        <taxon>Oxymonadida</taxon>
        <taxon>Blattamonas</taxon>
    </lineage>
</organism>
<feature type="compositionally biased region" description="Basic and acidic residues" evidence="1">
    <location>
        <begin position="419"/>
        <end position="454"/>
    </location>
</feature>
<comment type="caution">
    <text evidence="3">The sequence shown here is derived from an EMBL/GenBank/DDBJ whole genome shotgun (WGS) entry which is preliminary data.</text>
</comment>
<keyword evidence="4" id="KW-1185">Reference proteome</keyword>
<feature type="compositionally biased region" description="Basic and acidic residues" evidence="1">
    <location>
        <begin position="376"/>
        <end position="391"/>
    </location>
</feature>
<dbReference type="SUPFAM" id="SSF56112">
    <property type="entry name" value="Protein kinase-like (PK-like)"/>
    <property type="match status" value="1"/>
</dbReference>
<feature type="compositionally biased region" description="Basic and acidic residues" evidence="1">
    <location>
        <begin position="311"/>
        <end position="322"/>
    </location>
</feature>
<dbReference type="SMART" id="SM00220">
    <property type="entry name" value="S_TKc"/>
    <property type="match status" value="1"/>
</dbReference>
<accession>A0ABQ9WTZ1</accession>
<dbReference type="InterPro" id="IPR000719">
    <property type="entry name" value="Prot_kinase_dom"/>
</dbReference>
<feature type="compositionally biased region" description="Low complexity" evidence="1">
    <location>
        <begin position="340"/>
        <end position="350"/>
    </location>
</feature>
<feature type="region of interest" description="Disordered" evidence="1">
    <location>
        <begin position="206"/>
        <end position="233"/>
    </location>
</feature>